<comment type="similarity">
    <text evidence="1">Belongs to the myoviridae tail sheath protein family.</text>
</comment>
<feature type="domain" description="Tail sheath protein subtilisin-like" evidence="2">
    <location>
        <begin position="206"/>
        <end position="366"/>
    </location>
</feature>
<dbReference type="AlphaFoldDB" id="A0A0H5G4H4"/>
<dbReference type="Proteomes" id="UP000048841">
    <property type="component" value="Unassembled WGS sequence"/>
</dbReference>
<feature type="domain" description="Tail sheath protein C-terminal" evidence="4">
    <location>
        <begin position="374"/>
        <end position="491"/>
    </location>
</feature>
<evidence type="ECO:0000259" key="2">
    <source>
        <dbReference type="Pfam" id="PF04984"/>
    </source>
</evidence>
<dbReference type="InterPro" id="IPR035326">
    <property type="entry name" value="Beta_sandwich_Seath"/>
</dbReference>
<sequence>MSLGSIPNDIRVPLVYIEIDNSLALNGAPAQQHKILVIGQQLTSGTAEPLTQNRITSDSTANQLFGRGSMLAEMLKTLRKANSYTETWAMGIDDTAAGAAATSQLIVTGTATAAGTLSLLVCGELVQVGVKAEQAATAIADAIVAAINALPSLPVIAAVKAGETGTVELTAKWRGQTTNDLDVRLNYYVGEQTPAGLSITTAAFTGGTGTPDMTSVIAALGDDWFNHIVCPFNDVASLNTLRDELLDRWGPLRMVEAIAYTATRGTHAQTGTWGNNRNDFLLTSIGTNIAPQPAYLWAASYAGTAAYSLAIDPARPLQTLALTGILPAAKEVRWDPVERNLHLFDGVATHFVDAGGNVCIEREITTYRVNSFGDADTSYLDITSPATLGHIRYVIKNRFTNRYPRHKLAGDDVLEHLQPGQPVMTPKLGREELLDIFLTELEPVGLVEDFDNYKDTLEVYRDTSDMNRLNFVIHPNIINQLRVLAGLIQFKL</sequence>
<reference evidence="5 6" key="1">
    <citation type="submission" date="2015-03" db="EMBL/GenBank/DDBJ databases">
        <authorList>
            <person name="Murphy D."/>
        </authorList>
    </citation>
    <scope>NUCLEOTIDE SEQUENCE [LARGE SCALE GENOMIC DNA]</scope>
    <source>
        <strain evidence="5 6">IP26249</strain>
    </source>
</reference>
<evidence type="ECO:0000313" key="6">
    <source>
        <dbReference type="Proteomes" id="UP000048841"/>
    </source>
</evidence>
<dbReference type="RefSeq" id="WP_023160760.1">
    <property type="nucleotide sequence ID" value="NZ_CGBR01000005.1"/>
</dbReference>
<evidence type="ECO:0000259" key="3">
    <source>
        <dbReference type="Pfam" id="PF17481"/>
    </source>
</evidence>
<dbReference type="PIRSF" id="PIRSF007349">
    <property type="entry name" value="Tsp_L"/>
    <property type="match status" value="1"/>
</dbReference>
<dbReference type="EMBL" id="CGBR01000005">
    <property type="protein sequence ID" value="CFQ57651.1"/>
    <property type="molecule type" value="Genomic_DNA"/>
</dbReference>
<dbReference type="InterPro" id="IPR020287">
    <property type="entry name" value="Tail_sheath_C"/>
</dbReference>
<feature type="domain" description="Phage tail sheath protein-like beta-sandwich" evidence="3">
    <location>
        <begin position="97"/>
        <end position="197"/>
    </location>
</feature>
<evidence type="ECO:0000259" key="4">
    <source>
        <dbReference type="Pfam" id="PF17482"/>
    </source>
</evidence>
<organism evidence="5 6">
    <name type="scientific">Yersinia enterocolitica</name>
    <dbReference type="NCBI Taxonomy" id="630"/>
    <lineage>
        <taxon>Bacteria</taxon>
        <taxon>Pseudomonadati</taxon>
        <taxon>Pseudomonadota</taxon>
        <taxon>Gammaproteobacteria</taxon>
        <taxon>Enterobacterales</taxon>
        <taxon>Yersiniaceae</taxon>
        <taxon>Yersinia</taxon>
    </lineage>
</organism>
<evidence type="ECO:0000256" key="1">
    <source>
        <dbReference type="ARBA" id="ARBA00008005"/>
    </source>
</evidence>
<dbReference type="InterPro" id="IPR007067">
    <property type="entry name" value="Tail_sheath"/>
</dbReference>
<gene>
    <name evidence="5" type="ORF">ERS137941_01197</name>
</gene>
<accession>A0A0H5G4H4</accession>
<name>A0A0H5G4H4_YEREN</name>
<dbReference type="Pfam" id="PF04984">
    <property type="entry name" value="Phage_sheath_1"/>
    <property type="match status" value="1"/>
</dbReference>
<evidence type="ECO:0000313" key="5">
    <source>
        <dbReference type="EMBL" id="CFQ57651.1"/>
    </source>
</evidence>
<dbReference type="Pfam" id="PF17481">
    <property type="entry name" value="Phage_sheath_domII"/>
    <property type="match status" value="1"/>
</dbReference>
<dbReference type="InterPro" id="IPR035089">
    <property type="entry name" value="Phage_sheath_subtilisin"/>
</dbReference>
<proteinExistence type="inferred from homology"/>
<dbReference type="Pfam" id="PF17482">
    <property type="entry name" value="Phage_sheath_1C"/>
    <property type="match status" value="1"/>
</dbReference>
<protein>
    <submittedName>
        <fullName evidence="5">Putative bacteriophage tail sheath protein</fullName>
    </submittedName>
</protein>